<evidence type="ECO:0000256" key="1">
    <source>
        <dbReference type="ARBA" id="ARBA00007292"/>
    </source>
</evidence>
<dbReference type="WBParaSite" id="TCLT_0000420801-mRNA-1">
    <property type="protein sequence ID" value="TCLT_0000420801-mRNA-1"/>
    <property type="gene ID" value="TCLT_0000420801"/>
</dbReference>
<dbReference type="SUPFAM" id="SSF55394">
    <property type="entry name" value="Bactericidal permeability-increasing protein, BPI"/>
    <property type="match status" value="2"/>
</dbReference>
<evidence type="ECO:0000313" key="7">
    <source>
        <dbReference type="WBParaSite" id="TCLT_0000420801-mRNA-1"/>
    </source>
</evidence>
<gene>
    <name evidence="5" type="ORF">TCLT_LOCUS4197</name>
</gene>
<keyword evidence="2" id="KW-1015">Disulfide bond</keyword>
<evidence type="ECO:0000259" key="3">
    <source>
        <dbReference type="SMART" id="SM00328"/>
    </source>
</evidence>
<dbReference type="GO" id="GO:0005615">
    <property type="term" value="C:extracellular space"/>
    <property type="evidence" value="ECO:0007669"/>
    <property type="project" value="TreeGrafter"/>
</dbReference>
<dbReference type="OrthoDB" id="10255543at2759"/>
<dbReference type="SMART" id="SM00328">
    <property type="entry name" value="BPI1"/>
    <property type="match status" value="1"/>
</dbReference>
<dbReference type="PANTHER" id="PTHR10504">
    <property type="entry name" value="BACTERICIDAL PERMEABILITY-INCREASING BPI PROTEIN-RELATED"/>
    <property type="match status" value="1"/>
</dbReference>
<feature type="domain" description="Lipid-binding serum glycoprotein N-terminal" evidence="3">
    <location>
        <begin position="19"/>
        <end position="245"/>
    </location>
</feature>
<name>A0A0N5CV80_THECL</name>
<protein>
    <submittedName>
        <fullName evidence="7">BPI2 domain-containing protein</fullName>
    </submittedName>
</protein>
<evidence type="ECO:0000256" key="2">
    <source>
        <dbReference type="ARBA" id="ARBA00023157"/>
    </source>
</evidence>
<dbReference type="SMART" id="SM00329">
    <property type="entry name" value="BPI2"/>
    <property type="match status" value="1"/>
</dbReference>
<sequence length="551" mass="61672">MYLIYLKALQQSSSAIRLRILPKAITYLTNIGADILAEHIPRISIPNIKQRFNNGLGNILLSAIRVSRFKRASYHTISTSSPNIITWIMKNLSVGLIGDLSGEINVLLPMKLGGEIEVSADGIHFKLETTLERSKAGAAQVSPISCRTMISVMMIEIHNGGIAGMAFNLFKKGISRHIRPLIQTLICEKVIQFINEDINAKLSQTQTKTLLANAAPVSTLALLLGFPSSDELIDSFRVFNITSSYPFLRKLASRVYVDFSLSEDPVCYNNTIEIYNMAEISITGSNTSKAPFSVPPMSWKKQPSENAMIHLLISDYIANALLYHAFMEHLLQFVVDDQTVSSLHSLLRTSCSDGICLADLIPQLTERYPNSKVRLIFKPTRAPVLLFQSEQGGILRAKVEGLVFLHTVGFEDNVSHQAATFVLDIVADMNIFIENHRLLGKITLSTFRMQHVQGNIEISDEELSDIELLCSEVLQRSLNDFLQTGFLMPIPKILRIKETELHILNRSIFISTEFGLDRRRVSVIASEAIADSTYFPRKLRVHSTRPKEVDE</sequence>
<dbReference type="PANTHER" id="PTHR10504:SF143">
    <property type="entry name" value="BPI2 DOMAIN-CONTAINING PROTEIN"/>
    <property type="match status" value="1"/>
</dbReference>
<dbReference type="InterPro" id="IPR032942">
    <property type="entry name" value="BPI/LBP/Plunc"/>
</dbReference>
<dbReference type="Pfam" id="PF02886">
    <property type="entry name" value="LBP_BPI_CETP_C"/>
    <property type="match status" value="1"/>
</dbReference>
<accession>A0A0N5CV80</accession>
<evidence type="ECO:0000313" key="6">
    <source>
        <dbReference type="Proteomes" id="UP000276776"/>
    </source>
</evidence>
<dbReference type="OMA" id="LICKKVR"/>
<evidence type="ECO:0000259" key="4">
    <source>
        <dbReference type="SMART" id="SM00329"/>
    </source>
</evidence>
<dbReference type="GO" id="GO:0008289">
    <property type="term" value="F:lipid binding"/>
    <property type="evidence" value="ECO:0007669"/>
    <property type="project" value="InterPro"/>
</dbReference>
<keyword evidence="6" id="KW-1185">Reference proteome</keyword>
<organism evidence="7">
    <name type="scientific">Thelazia callipaeda</name>
    <name type="common">Oriental eyeworm</name>
    <name type="synonym">Parasitic nematode</name>
    <dbReference type="NCBI Taxonomy" id="103827"/>
    <lineage>
        <taxon>Eukaryota</taxon>
        <taxon>Metazoa</taxon>
        <taxon>Ecdysozoa</taxon>
        <taxon>Nematoda</taxon>
        <taxon>Chromadorea</taxon>
        <taxon>Rhabditida</taxon>
        <taxon>Spirurina</taxon>
        <taxon>Spiruromorpha</taxon>
        <taxon>Thelazioidea</taxon>
        <taxon>Thelaziidae</taxon>
        <taxon>Thelazia</taxon>
    </lineage>
</organism>
<evidence type="ECO:0000313" key="5">
    <source>
        <dbReference type="EMBL" id="VDN01271.1"/>
    </source>
</evidence>
<proteinExistence type="inferred from homology"/>
<reference evidence="7" key="1">
    <citation type="submission" date="2017-02" db="UniProtKB">
        <authorList>
            <consortium name="WormBaseParasite"/>
        </authorList>
    </citation>
    <scope>IDENTIFICATION</scope>
</reference>
<dbReference type="AlphaFoldDB" id="A0A0N5CV80"/>
<dbReference type="STRING" id="103827.A0A0N5CV80"/>
<dbReference type="Pfam" id="PF01273">
    <property type="entry name" value="LBP_BPI_CETP"/>
    <property type="match status" value="1"/>
</dbReference>
<reference evidence="5 6" key="2">
    <citation type="submission" date="2018-11" db="EMBL/GenBank/DDBJ databases">
        <authorList>
            <consortium name="Pathogen Informatics"/>
        </authorList>
    </citation>
    <scope>NUCLEOTIDE SEQUENCE [LARGE SCALE GENOMIC DNA]</scope>
</reference>
<dbReference type="InterPro" id="IPR017942">
    <property type="entry name" value="Lipid-bd_serum_glycop_N"/>
</dbReference>
<dbReference type="Proteomes" id="UP000276776">
    <property type="component" value="Unassembled WGS sequence"/>
</dbReference>
<dbReference type="EMBL" id="UYYF01004279">
    <property type="protein sequence ID" value="VDN01271.1"/>
    <property type="molecule type" value="Genomic_DNA"/>
</dbReference>
<dbReference type="Gene3D" id="3.15.10.10">
    <property type="entry name" value="Bactericidal permeability-increasing protein, domain 1"/>
    <property type="match status" value="1"/>
</dbReference>
<comment type="similarity">
    <text evidence="1">Belongs to the BPI/LBP/Plunc superfamily. BPI/LBP family.</text>
</comment>
<dbReference type="Gene3D" id="3.15.20.10">
    <property type="entry name" value="Bactericidal permeability-increasing protein, domain 2"/>
    <property type="match status" value="1"/>
</dbReference>
<dbReference type="InterPro" id="IPR017943">
    <property type="entry name" value="Bactericidal_perm-incr_a/b_dom"/>
</dbReference>
<dbReference type="InterPro" id="IPR001124">
    <property type="entry name" value="Lipid-bd_serum_glycop_C"/>
</dbReference>
<feature type="domain" description="Lipid-binding serum glycoprotein C-terminal" evidence="4">
    <location>
        <begin position="303"/>
        <end position="512"/>
    </location>
</feature>